<keyword evidence="2" id="KW-1185">Reference proteome</keyword>
<dbReference type="InterPro" id="IPR022385">
    <property type="entry name" value="Rhs_assc_core"/>
</dbReference>
<reference evidence="1 2" key="1">
    <citation type="journal article" date="2018" name="Mol. Biol. Evol.">
        <title>Analysis of the draft genome of the red seaweed Gracilariopsis chorda provides insights into genome size evolution in Rhodophyta.</title>
        <authorList>
            <person name="Lee J."/>
            <person name="Yang E.C."/>
            <person name="Graf L."/>
            <person name="Yang J.H."/>
            <person name="Qiu H."/>
            <person name="Zel Zion U."/>
            <person name="Chan C.X."/>
            <person name="Stephens T.G."/>
            <person name="Weber A.P.M."/>
            <person name="Boo G.H."/>
            <person name="Boo S.M."/>
            <person name="Kim K.M."/>
            <person name="Shin Y."/>
            <person name="Jung M."/>
            <person name="Lee S.J."/>
            <person name="Yim H.S."/>
            <person name="Lee J.H."/>
            <person name="Bhattacharya D."/>
            <person name="Yoon H.S."/>
        </authorList>
    </citation>
    <scope>NUCLEOTIDE SEQUENCE [LARGE SCALE GENOMIC DNA]</scope>
    <source>
        <strain evidence="1 2">SKKU-2015</strain>
        <tissue evidence="1">Whole body</tissue>
    </source>
</reference>
<dbReference type="OrthoDB" id="442731at2759"/>
<evidence type="ECO:0000313" key="2">
    <source>
        <dbReference type="Proteomes" id="UP000247409"/>
    </source>
</evidence>
<evidence type="ECO:0000313" key="1">
    <source>
        <dbReference type="EMBL" id="PXF40116.1"/>
    </source>
</evidence>
<organism evidence="1 2">
    <name type="scientific">Gracilariopsis chorda</name>
    <dbReference type="NCBI Taxonomy" id="448386"/>
    <lineage>
        <taxon>Eukaryota</taxon>
        <taxon>Rhodophyta</taxon>
        <taxon>Florideophyceae</taxon>
        <taxon>Rhodymeniophycidae</taxon>
        <taxon>Gracilariales</taxon>
        <taxon>Gracilariaceae</taxon>
        <taxon>Gracilariopsis</taxon>
    </lineage>
</organism>
<gene>
    <name evidence="1" type="ORF">BWQ96_10177</name>
</gene>
<protein>
    <recommendedName>
        <fullName evidence="3">tRNA(Glu)-specific nuclease WapA</fullName>
    </recommendedName>
</protein>
<proteinExistence type="predicted"/>
<dbReference type="EMBL" id="NBIV01000357">
    <property type="protein sequence ID" value="PXF40116.1"/>
    <property type="molecule type" value="Genomic_DNA"/>
</dbReference>
<name>A0A2V3IDG0_9FLOR</name>
<dbReference type="Gene3D" id="2.180.10.10">
    <property type="entry name" value="RHS repeat-associated core"/>
    <property type="match status" value="2"/>
</dbReference>
<comment type="caution">
    <text evidence="1">The sequence shown here is derived from an EMBL/GenBank/DDBJ whole genome shotgun (WGS) entry which is preliminary data.</text>
</comment>
<sequence>MRIVPQFSTSGRQAAKKELLLISWYEIAMYSQVQNRSEDLLSSVSTQTGLHSVSIPLLSISTADSERDEAKRTISLNFSMLNSTAAGNGPYGRGWELNGLAKFTTSGKFTLSNNQCFSYSHRKSQENGDKLVVFSDQKTRDFVALFNQEDNYFKVINKDGVVEVLSQNINNTYVLTYLYLPNGHKYTFEYGIVNYEIALYRVTDVFGECVLRLEYSSGVISKADIRSVTGYVSYIFEHMTDGVTSTLTNVKRPTGNGESAMMITYQNLFDYKVVSQIEYEEGMKETISYDSVGHKYMSNDSPKPLRMPRVVEFVRDYGGRSDEMVERYAYPDEDENYANFLGYPHQNNSSVYADTLYTWGNASSYSYWVEVTTCPGTADETTARCTYNTFHLVVSERVSKKDCVTLSEYTYPCDMEENSMLTLEELPDNVLFPVRLSKTFQTLDGTRTFYEEHEVDEFGNTIRTVSPSGIIEELEFYPIGGEVGACPADPFGSFRRYLKKNVTTAAGADSRKEKRYAYIALPPIDGEREIPGVVKLSSLECVQDGQTYCNVDFSFVNEPSNYCTHNSLFQATIQMLDGTRSGTNTTLSFTYKQDENQNRQRSVRVEGYDGNCFSYSEICLPFCDLPISKTDRLGVVTQFEYDRMGNVLSKTVGFGTEYSRTTTYEHQFVQIENSMPSVTEMLHSSSTKRKATFDGAGRLLGVSVSLPAPDQNNRFVEVLSRRYDAYGEKHIETFIDYEENGEEMYRNTFRNTYDGWGELQEVKSADGVVKIFENDPIGMQVTTQDIIRDDEDNVVARRAPVTTQYNLFKEPERIIIRSDADAGEVQKVFEYDGFGRRKSAVSPMGYERLVQEYDYFDRVVSVRNEDGRVFSFEYVAFSPEKLMTSISVSKDSSTIVLGERSFDGIGRMVSRAVNGYQTTYSYNGGQTHADTITTQSGNMCEIVFNSVLGNKPSEIGRYRQALGTTDTITFDYNSRDEVAVGRLRSATSGNTSYDFLYQPSGRLHSVTQTTDMETATKNYIERSISGKPIRTEHEISSGMIQISRQYDEFGRLQALSQGTVRIEMEYDEFGRVKEEIVMENEEQKQVTTSSYDDMDREVERRVSVIVGNSTAMEYTSRQQFDKEDRIILRTTLAAGVEKIVESFEYDRSSRLLRYFVPRCSDESFLVNVSDGLTSSSSGRLIERKWEFDIANNISKVFSTLQGGLTDVGTWQYNAAHSFQVSRIEHTLMSHFPSAVSFQYDDDGNVEEVCMEQSDGNIGLSMEYSPSGRLEQISQVASQGDNTLLKNFKYDPFDRVVKKDDSVLFYSGRHVVCERNASSTSEYVRVEQRTIAEKGDGVTSFLASSENQTPFVMHGSGTARCIVTSPYGKLNDDGVFPLPRTRYTGMLRDFVTTSDGRKFSFYLAGSGTRVCFPNLGMFPSMDTFSPFREGGMNPYAYCERNPTNLTDPTGHISSEADLALNIAGFFLTIGLTVASVVTAGSTAVVAVAVAGGIFGATSSTLGIAADSMAIQDERNPNSSRSDTISKLGVSSSAFGIAAMVTGIAGGVAEQVAATKRTSSWKLGKTRIQMNKAKLGLKDIEKLAPSERRLQMGKWATGYCKMDMDCDKYAKASTTFGALKSEKWSVPKSVLAGAGFDMDKFQGKKSGNALRDIGEATFSSANLGISSLLLAQGVWSAETPEEQADEEDEAQTAVPRGLECLLEQKYP</sequence>
<dbReference type="PANTHER" id="PTHR32305:SF15">
    <property type="entry name" value="PROTEIN RHSA-RELATED"/>
    <property type="match status" value="1"/>
</dbReference>
<dbReference type="PANTHER" id="PTHR32305">
    <property type="match status" value="1"/>
</dbReference>
<dbReference type="NCBIfam" id="TIGR03696">
    <property type="entry name" value="Rhs_assc_core"/>
    <property type="match status" value="1"/>
</dbReference>
<dbReference type="InterPro" id="IPR050708">
    <property type="entry name" value="T6SS_VgrG/RHS"/>
</dbReference>
<accession>A0A2V3IDG0</accession>
<dbReference type="Proteomes" id="UP000247409">
    <property type="component" value="Unassembled WGS sequence"/>
</dbReference>
<evidence type="ECO:0008006" key="3">
    <source>
        <dbReference type="Google" id="ProtNLM"/>
    </source>
</evidence>